<organism evidence="1 2">
    <name type="scientific">Novibacillus thermophilus</name>
    <dbReference type="NCBI Taxonomy" id="1471761"/>
    <lineage>
        <taxon>Bacteria</taxon>
        <taxon>Bacillati</taxon>
        <taxon>Bacillota</taxon>
        <taxon>Bacilli</taxon>
        <taxon>Bacillales</taxon>
        <taxon>Thermoactinomycetaceae</taxon>
        <taxon>Novibacillus</taxon>
    </lineage>
</organism>
<name>A0A1U9K5F9_9BACL</name>
<reference evidence="1 2" key="1">
    <citation type="journal article" date="2015" name="Int. J. Syst. Evol. Microbiol.">
        <title>Novibacillus thermophilus gen. nov., sp. nov., a Gram-staining-negative and moderately thermophilic member of the family Thermoactinomycetaceae.</title>
        <authorList>
            <person name="Yang G."/>
            <person name="Chen J."/>
            <person name="Zhou S."/>
        </authorList>
    </citation>
    <scope>NUCLEOTIDE SEQUENCE [LARGE SCALE GENOMIC DNA]</scope>
    <source>
        <strain evidence="1 2">SG-1</strain>
    </source>
</reference>
<dbReference type="RefSeq" id="WP_077719089.1">
    <property type="nucleotide sequence ID" value="NZ_CP019699.1"/>
</dbReference>
<proteinExistence type="predicted"/>
<evidence type="ECO:0000313" key="2">
    <source>
        <dbReference type="Proteomes" id="UP000188603"/>
    </source>
</evidence>
<dbReference type="EMBL" id="CP019699">
    <property type="protein sequence ID" value="AQS55268.1"/>
    <property type="molecule type" value="Genomic_DNA"/>
</dbReference>
<keyword evidence="2" id="KW-1185">Reference proteome</keyword>
<protein>
    <submittedName>
        <fullName evidence="1">Uncharacterized protein</fullName>
    </submittedName>
</protein>
<accession>A0A1U9K5F9</accession>
<dbReference type="STRING" id="1471761.B0W44_05220"/>
<dbReference type="KEGG" id="ntr:B0W44_05220"/>
<sequence length="106" mass="12266">MTEQELAQLKQQLKDEILSEIQSKPTKRMQTVWDSIKPMIERRFGHLNGPELYQLTAAVSTIIRYSLGIRQVRFIPYSIEDDVIRFVDGLLEAMTDLGEIKKQQSA</sequence>
<dbReference type="Proteomes" id="UP000188603">
    <property type="component" value="Chromosome"/>
</dbReference>
<evidence type="ECO:0000313" key="1">
    <source>
        <dbReference type="EMBL" id="AQS55268.1"/>
    </source>
</evidence>
<gene>
    <name evidence="1" type="ORF">B0W44_05220</name>
</gene>
<dbReference type="AlphaFoldDB" id="A0A1U9K5F9"/>